<dbReference type="PROSITE" id="PS51094">
    <property type="entry name" value="PTS_EIIA_TYPE_2"/>
    <property type="match status" value="1"/>
</dbReference>
<dbReference type="GO" id="GO:0030295">
    <property type="term" value="F:protein kinase activator activity"/>
    <property type="evidence" value="ECO:0007669"/>
    <property type="project" value="TreeGrafter"/>
</dbReference>
<sequence>MQITTLLDLGRIACQQGSSSKKRTLDLVSRLLADALPDYSDGELFDSLVHRERLGSTGLGQGVALPHGRLNGLSTPLAALVTLSDGGVDFDAVDGQPVDLLFALLVPEESTDEHLQILARLAAMFSDSEFCQSLRACTSAQQCLDQVSHWDIRQSLSA</sequence>
<protein>
    <submittedName>
        <fullName evidence="2">PTS IIA-like nitrogen-regulatory protein PtsN</fullName>
    </submittedName>
</protein>
<gene>
    <name evidence="2" type="ORF">MNBD_GAMMA13-2167</name>
</gene>
<evidence type="ECO:0000259" key="1">
    <source>
        <dbReference type="PROSITE" id="PS51094"/>
    </source>
</evidence>
<organism evidence="2">
    <name type="scientific">hydrothermal vent metagenome</name>
    <dbReference type="NCBI Taxonomy" id="652676"/>
    <lineage>
        <taxon>unclassified sequences</taxon>
        <taxon>metagenomes</taxon>
        <taxon>ecological metagenomes</taxon>
    </lineage>
</organism>
<dbReference type="EMBL" id="UOFK01000018">
    <property type="protein sequence ID" value="VAW72591.1"/>
    <property type="molecule type" value="Genomic_DNA"/>
</dbReference>
<reference evidence="2" key="1">
    <citation type="submission" date="2018-06" db="EMBL/GenBank/DDBJ databases">
        <authorList>
            <person name="Zhirakovskaya E."/>
        </authorList>
    </citation>
    <scope>NUCLEOTIDE SEQUENCE</scope>
</reference>
<dbReference type="SUPFAM" id="SSF55804">
    <property type="entry name" value="Phoshotransferase/anion transport protein"/>
    <property type="match status" value="1"/>
</dbReference>
<feature type="domain" description="PTS EIIA type-2" evidence="1">
    <location>
        <begin position="5"/>
        <end position="150"/>
    </location>
</feature>
<dbReference type="PANTHER" id="PTHR47738">
    <property type="entry name" value="PTS SYSTEM FRUCTOSE-LIKE EIIA COMPONENT-RELATED"/>
    <property type="match status" value="1"/>
</dbReference>
<dbReference type="InterPro" id="IPR016152">
    <property type="entry name" value="PTrfase/Anion_transptr"/>
</dbReference>
<name>A0A3B0XYK0_9ZZZZ</name>
<dbReference type="AlphaFoldDB" id="A0A3B0XYK0"/>
<dbReference type="InterPro" id="IPR051541">
    <property type="entry name" value="PTS_SugarTrans_NitroReg"/>
</dbReference>
<dbReference type="CDD" id="cd00211">
    <property type="entry name" value="PTS_IIA_fru"/>
    <property type="match status" value="1"/>
</dbReference>
<dbReference type="Pfam" id="PF00359">
    <property type="entry name" value="PTS_EIIA_2"/>
    <property type="match status" value="1"/>
</dbReference>
<dbReference type="InterPro" id="IPR002178">
    <property type="entry name" value="PTS_EIIA_type-2_dom"/>
</dbReference>
<accession>A0A3B0XYK0</accession>
<evidence type="ECO:0000313" key="2">
    <source>
        <dbReference type="EMBL" id="VAW72591.1"/>
    </source>
</evidence>
<dbReference type="PANTHER" id="PTHR47738:SF1">
    <property type="entry name" value="NITROGEN REGULATORY PROTEIN"/>
    <property type="match status" value="1"/>
</dbReference>
<proteinExistence type="predicted"/>
<dbReference type="Gene3D" id="3.40.930.10">
    <property type="entry name" value="Mannitol-specific EII, Chain A"/>
    <property type="match status" value="1"/>
</dbReference>
<dbReference type="PROSITE" id="PS00372">
    <property type="entry name" value="PTS_EIIA_TYPE_2_HIS"/>
    <property type="match status" value="1"/>
</dbReference>